<accession>A0A6M2DZ22</accession>
<sequence length="152" mass="15437">MPNIPVMVGCGASVFTLGSAATEADEATTRSLMSAVGLCDVVPESLFDVVTGLSGSGPAYIFILIEALADGGVKMGLPRDLAYKLAAQTVMGAGKMVIETNQHPGKLKDDVTSPGGTTAAGLSFLETKGFRAAVQGAVEEACKRAMAVSKPS</sequence>
<dbReference type="InterPro" id="IPR029036">
    <property type="entry name" value="P5CR_dimer"/>
</dbReference>
<dbReference type="PANTHER" id="PTHR11645">
    <property type="entry name" value="PYRROLINE-5-CARBOXYLATE REDUCTASE"/>
    <property type="match status" value="1"/>
</dbReference>
<keyword evidence="2" id="KW-0521">NADP</keyword>
<evidence type="ECO:0000256" key="3">
    <source>
        <dbReference type="ARBA" id="ARBA00023002"/>
    </source>
</evidence>
<dbReference type="GO" id="GO:0055129">
    <property type="term" value="P:L-proline biosynthetic process"/>
    <property type="evidence" value="ECO:0007669"/>
    <property type="project" value="UniProtKB-UniPathway"/>
</dbReference>
<comment type="similarity">
    <text evidence="1">Belongs to the pyrroline-5-carboxylate reductase family.</text>
</comment>
<organism evidence="5">
    <name type="scientific">Xenopsylla cheopis</name>
    <name type="common">Oriental rat flea</name>
    <name type="synonym">Pulex cheopis</name>
    <dbReference type="NCBI Taxonomy" id="163159"/>
    <lineage>
        <taxon>Eukaryota</taxon>
        <taxon>Metazoa</taxon>
        <taxon>Ecdysozoa</taxon>
        <taxon>Arthropoda</taxon>
        <taxon>Hexapoda</taxon>
        <taxon>Insecta</taxon>
        <taxon>Pterygota</taxon>
        <taxon>Neoptera</taxon>
        <taxon>Endopterygota</taxon>
        <taxon>Siphonaptera</taxon>
        <taxon>Pulicidae</taxon>
        <taxon>Xenopsyllinae</taxon>
        <taxon>Xenopsylla</taxon>
    </lineage>
</organism>
<dbReference type="GO" id="GO:0004735">
    <property type="term" value="F:pyrroline-5-carboxylate reductase activity"/>
    <property type="evidence" value="ECO:0007669"/>
    <property type="project" value="TreeGrafter"/>
</dbReference>
<dbReference type="PROSITE" id="PS00521">
    <property type="entry name" value="P5CR"/>
    <property type="match status" value="1"/>
</dbReference>
<evidence type="ECO:0000256" key="2">
    <source>
        <dbReference type="ARBA" id="ARBA00022857"/>
    </source>
</evidence>
<dbReference type="Gene3D" id="3.40.50.720">
    <property type="entry name" value="NAD(P)-binding Rossmann-like Domain"/>
    <property type="match status" value="1"/>
</dbReference>
<dbReference type="InterPro" id="IPR053790">
    <property type="entry name" value="P5CR-like_CS"/>
</dbReference>
<dbReference type="Gene3D" id="1.10.3730.10">
    <property type="entry name" value="ProC C-terminal domain-like"/>
    <property type="match status" value="1"/>
</dbReference>
<dbReference type="PANTHER" id="PTHR11645:SF62">
    <property type="entry name" value="PYRROLINE-5-CARBOXYLATE REDUCTASE"/>
    <property type="match status" value="1"/>
</dbReference>
<evidence type="ECO:0000256" key="1">
    <source>
        <dbReference type="ARBA" id="ARBA00005525"/>
    </source>
</evidence>
<dbReference type="UniPathway" id="UPA00098">
    <property type="reaction ID" value="UER00361"/>
</dbReference>
<feature type="domain" description="Pyrroline-5-carboxylate reductase dimerisation" evidence="4">
    <location>
        <begin position="44"/>
        <end position="146"/>
    </location>
</feature>
<dbReference type="InterPro" id="IPR008927">
    <property type="entry name" value="6-PGluconate_DH-like_C_sf"/>
</dbReference>
<dbReference type="FunFam" id="1.10.3730.10:FF:000001">
    <property type="entry name" value="Pyrroline-5-carboxylate reductase"/>
    <property type="match status" value="1"/>
</dbReference>
<protein>
    <submittedName>
        <fullName evidence="5">Putative pyrroline-5-carboxylate reductase</fullName>
    </submittedName>
</protein>
<reference evidence="5" key="1">
    <citation type="submission" date="2020-03" db="EMBL/GenBank/DDBJ databases">
        <title>Transcriptomic Profiling of the Digestive Tract of the Rat Flea, Xenopsylla cheopis, Following Blood Feeding and Infection with Yersinia pestis.</title>
        <authorList>
            <person name="Bland D.M."/>
            <person name="Martens C.A."/>
            <person name="Virtaneva K."/>
            <person name="Kanakabandi K."/>
            <person name="Long D."/>
            <person name="Rosenke R."/>
            <person name="Saturday G.A."/>
            <person name="Hoyt F.H."/>
            <person name="Bruno D.P."/>
            <person name="Ribeiro J.M.C."/>
            <person name="Hinnebusch J."/>
        </authorList>
    </citation>
    <scope>NUCLEOTIDE SEQUENCE</scope>
</reference>
<name>A0A6M2DZ22_XENCH</name>
<dbReference type="Pfam" id="PF14748">
    <property type="entry name" value="P5CR_dimer"/>
    <property type="match status" value="1"/>
</dbReference>
<dbReference type="AlphaFoldDB" id="A0A6M2DZ22"/>
<dbReference type="SUPFAM" id="SSF48179">
    <property type="entry name" value="6-phosphogluconate dehydrogenase C-terminal domain-like"/>
    <property type="match status" value="1"/>
</dbReference>
<evidence type="ECO:0000313" key="5">
    <source>
        <dbReference type="EMBL" id="NOV50960.1"/>
    </source>
</evidence>
<keyword evidence="3" id="KW-0560">Oxidoreductase</keyword>
<proteinExistence type="inferred from homology"/>
<dbReference type="EMBL" id="GIIL01007234">
    <property type="protein sequence ID" value="NOV50960.1"/>
    <property type="molecule type" value="Transcribed_RNA"/>
</dbReference>
<evidence type="ECO:0000259" key="4">
    <source>
        <dbReference type="Pfam" id="PF14748"/>
    </source>
</evidence>